<feature type="transmembrane region" description="Helical" evidence="1">
    <location>
        <begin position="20"/>
        <end position="46"/>
    </location>
</feature>
<dbReference type="RefSeq" id="WP_273016073.1">
    <property type="nucleotide sequence ID" value="NZ_CALBIY010000063.1"/>
</dbReference>
<accession>A0A358DYU2</accession>
<dbReference type="AlphaFoldDB" id="A0A358DYU2"/>
<dbReference type="EMBL" id="DONK01000128">
    <property type="protein sequence ID" value="HBU51347.1"/>
    <property type="molecule type" value="Genomic_DNA"/>
</dbReference>
<evidence type="ECO:0000313" key="3">
    <source>
        <dbReference type="Proteomes" id="UP000264779"/>
    </source>
</evidence>
<dbReference type="Proteomes" id="UP000264779">
    <property type="component" value="Unassembled WGS sequence"/>
</dbReference>
<protein>
    <submittedName>
        <fullName evidence="2">Uncharacterized protein</fullName>
    </submittedName>
</protein>
<proteinExistence type="predicted"/>
<organism evidence="2 3">
    <name type="scientific">Alteromonas australica</name>
    <dbReference type="NCBI Taxonomy" id="589873"/>
    <lineage>
        <taxon>Bacteria</taxon>
        <taxon>Pseudomonadati</taxon>
        <taxon>Pseudomonadota</taxon>
        <taxon>Gammaproteobacteria</taxon>
        <taxon>Alteromonadales</taxon>
        <taxon>Alteromonadaceae</taxon>
        <taxon>Alteromonas/Salinimonas group</taxon>
        <taxon>Alteromonas</taxon>
    </lineage>
</organism>
<keyword evidence="1" id="KW-1133">Transmembrane helix</keyword>
<feature type="transmembrane region" description="Helical" evidence="1">
    <location>
        <begin position="58"/>
        <end position="77"/>
    </location>
</feature>
<keyword evidence="1" id="KW-0812">Transmembrane</keyword>
<name>A0A358DYU2_9ALTE</name>
<keyword evidence="1" id="KW-0472">Membrane</keyword>
<comment type="caution">
    <text evidence="2">The sequence shown here is derived from an EMBL/GenBank/DDBJ whole genome shotgun (WGS) entry which is preliminary data.</text>
</comment>
<evidence type="ECO:0000313" key="2">
    <source>
        <dbReference type="EMBL" id="HBU51347.1"/>
    </source>
</evidence>
<reference evidence="2 3" key="1">
    <citation type="journal article" date="2018" name="Nat. Biotechnol.">
        <title>A standardized bacterial taxonomy based on genome phylogeny substantially revises the tree of life.</title>
        <authorList>
            <person name="Parks D.H."/>
            <person name="Chuvochina M."/>
            <person name="Waite D.W."/>
            <person name="Rinke C."/>
            <person name="Skarshewski A."/>
            <person name="Chaumeil P.A."/>
            <person name="Hugenholtz P."/>
        </authorList>
    </citation>
    <scope>NUCLEOTIDE SEQUENCE [LARGE SCALE GENOMIC DNA]</scope>
    <source>
        <strain evidence="2">UBA11621</strain>
    </source>
</reference>
<gene>
    <name evidence="2" type="ORF">DEB45_08795</name>
</gene>
<evidence type="ECO:0000256" key="1">
    <source>
        <dbReference type="SAM" id="Phobius"/>
    </source>
</evidence>
<sequence length="113" mass="12832">MRNLEVGLPTYRIPLPRWALSIMVVNVIVGSSDVMLPIGLGVFALLFNIAQGKLIEGLIVGVFAFCVMVFLMHIAMIRRMDESKELQHFVDSQMRTSSVCKRLGRVLARWHKF</sequence>